<dbReference type="InterPro" id="IPR012310">
    <property type="entry name" value="DNA_ligase_ATP-dep_cent"/>
</dbReference>
<dbReference type="Gene3D" id="1.10.3260.10">
    <property type="entry name" value="DNA ligase, ATP-dependent, N-terminal domain"/>
    <property type="match status" value="1"/>
</dbReference>
<dbReference type="GO" id="GO:0006310">
    <property type="term" value="P:DNA recombination"/>
    <property type="evidence" value="ECO:0007669"/>
    <property type="project" value="InterPro"/>
</dbReference>
<dbReference type="Gene3D" id="3.30.470.30">
    <property type="entry name" value="DNA ligase/mRNA capping enzyme"/>
    <property type="match status" value="1"/>
</dbReference>
<dbReference type="GO" id="GO:0003677">
    <property type="term" value="F:DNA binding"/>
    <property type="evidence" value="ECO:0007669"/>
    <property type="project" value="InterPro"/>
</dbReference>
<comment type="similarity">
    <text evidence="1">Belongs to the ATP-dependent DNA ligase family.</text>
</comment>
<dbReference type="PANTHER" id="PTHR45997:SF2">
    <property type="entry name" value="ATP DEPENDENT DNA LIGASE DOMAIN PROTEIN (AFU_ORTHOLOGUE AFUA_5G02430)"/>
    <property type="match status" value="1"/>
</dbReference>
<dbReference type="GO" id="GO:0005524">
    <property type="term" value="F:ATP binding"/>
    <property type="evidence" value="ECO:0007669"/>
    <property type="project" value="UniProtKB-KW"/>
</dbReference>
<evidence type="ECO:0000256" key="1">
    <source>
        <dbReference type="ARBA" id="ARBA00007572"/>
    </source>
</evidence>
<dbReference type="InterPro" id="IPR036599">
    <property type="entry name" value="DNA_ligase_N_sf"/>
</dbReference>
<dbReference type="Proteomes" id="UP000310421">
    <property type="component" value="Unassembled WGS sequence"/>
</dbReference>
<dbReference type="GO" id="GO:0006297">
    <property type="term" value="P:nucleotide-excision repair, DNA gap filling"/>
    <property type="evidence" value="ECO:0007669"/>
    <property type="project" value="TreeGrafter"/>
</dbReference>
<name>A0A4S8YTN8_AURPU</name>
<evidence type="ECO:0000256" key="5">
    <source>
        <dbReference type="ARBA" id="ARBA00023242"/>
    </source>
</evidence>
<dbReference type="Pfam" id="PF04675">
    <property type="entry name" value="DNA_ligase_A_N"/>
    <property type="match status" value="1"/>
</dbReference>
<evidence type="ECO:0000256" key="4">
    <source>
        <dbReference type="ARBA" id="ARBA00022840"/>
    </source>
</evidence>
<dbReference type="Gene3D" id="2.40.50.140">
    <property type="entry name" value="Nucleic acid-binding proteins"/>
    <property type="match status" value="1"/>
</dbReference>
<reference evidence="8 9" key="1">
    <citation type="submission" date="2018-10" db="EMBL/GenBank/DDBJ databases">
        <title>Fifty Aureobasidium pullulans genomes reveal a recombining polyextremotolerant generalist.</title>
        <authorList>
            <person name="Gostincar C."/>
            <person name="Turk M."/>
            <person name="Zajc J."/>
            <person name="Gunde-Cimerman N."/>
        </authorList>
    </citation>
    <scope>NUCLEOTIDE SEQUENCE [LARGE SCALE GENOMIC DNA]</scope>
    <source>
        <strain evidence="8 9">EXF-10751</strain>
    </source>
</reference>
<evidence type="ECO:0000313" key="8">
    <source>
        <dbReference type="EMBL" id="THW55896.1"/>
    </source>
</evidence>
<gene>
    <name evidence="8" type="ORF">D6D20_09137</name>
</gene>
<organism evidence="8 9">
    <name type="scientific">Aureobasidium pullulans</name>
    <name type="common">Black yeast</name>
    <name type="synonym">Pullularia pullulans</name>
    <dbReference type="NCBI Taxonomy" id="5580"/>
    <lineage>
        <taxon>Eukaryota</taxon>
        <taxon>Fungi</taxon>
        <taxon>Dikarya</taxon>
        <taxon>Ascomycota</taxon>
        <taxon>Pezizomycotina</taxon>
        <taxon>Dothideomycetes</taxon>
        <taxon>Dothideomycetidae</taxon>
        <taxon>Dothideales</taxon>
        <taxon>Saccotheciaceae</taxon>
        <taxon>Aureobasidium</taxon>
    </lineage>
</organism>
<keyword evidence="2 8" id="KW-0436">Ligase</keyword>
<dbReference type="AlphaFoldDB" id="A0A4S8YTN8"/>
<keyword evidence="5" id="KW-0539">Nucleus</keyword>
<evidence type="ECO:0000256" key="6">
    <source>
        <dbReference type="SAM" id="MobiDB-lite"/>
    </source>
</evidence>
<dbReference type="PANTHER" id="PTHR45997">
    <property type="entry name" value="DNA LIGASE 4"/>
    <property type="match status" value="1"/>
</dbReference>
<comment type="caution">
    <text evidence="8">The sequence shown here is derived from an EMBL/GenBank/DDBJ whole genome shotgun (WGS) entry which is preliminary data.</text>
</comment>
<dbReference type="InterPro" id="IPR029710">
    <property type="entry name" value="LIG4"/>
</dbReference>
<dbReference type="EMBL" id="QZAN01000171">
    <property type="protein sequence ID" value="THW55896.1"/>
    <property type="molecule type" value="Genomic_DNA"/>
</dbReference>
<dbReference type="GO" id="GO:0003910">
    <property type="term" value="F:DNA ligase (ATP) activity"/>
    <property type="evidence" value="ECO:0007669"/>
    <property type="project" value="InterPro"/>
</dbReference>
<feature type="compositionally biased region" description="Basic and acidic residues" evidence="6">
    <location>
        <begin position="751"/>
        <end position="761"/>
    </location>
</feature>
<accession>A0A4S8YTN8</accession>
<dbReference type="InterPro" id="IPR012308">
    <property type="entry name" value="DNA_ligase_ATP-dep_N"/>
</dbReference>
<keyword evidence="3" id="KW-0547">Nucleotide-binding</keyword>
<dbReference type="Pfam" id="PF01068">
    <property type="entry name" value="DNA_ligase_A_M"/>
    <property type="match status" value="1"/>
</dbReference>
<feature type="compositionally biased region" description="Low complexity" evidence="6">
    <location>
        <begin position="681"/>
        <end position="695"/>
    </location>
</feature>
<feature type="region of interest" description="Disordered" evidence="6">
    <location>
        <begin position="674"/>
        <end position="717"/>
    </location>
</feature>
<dbReference type="PROSITE" id="PS50160">
    <property type="entry name" value="DNA_LIGASE_A3"/>
    <property type="match status" value="1"/>
</dbReference>
<evidence type="ECO:0000313" key="9">
    <source>
        <dbReference type="Proteomes" id="UP000310421"/>
    </source>
</evidence>
<dbReference type="GO" id="GO:0006303">
    <property type="term" value="P:double-strand break repair via nonhomologous end joining"/>
    <property type="evidence" value="ECO:0007669"/>
    <property type="project" value="TreeGrafter"/>
</dbReference>
<proteinExistence type="inferred from homology"/>
<evidence type="ECO:0000259" key="7">
    <source>
        <dbReference type="PROSITE" id="PS50160"/>
    </source>
</evidence>
<dbReference type="SUPFAM" id="SSF56091">
    <property type="entry name" value="DNA ligase/mRNA capping enzyme, catalytic domain"/>
    <property type="match status" value="1"/>
</dbReference>
<dbReference type="GO" id="GO:0032807">
    <property type="term" value="C:DNA ligase IV complex"/>
    <property type="evidence" value="ECO:0007669"/>
    <property type="project" value="TreeGrafter"/>
</dbReference>
<sequence>MSFKFAHLCDYLERCEEIVHHNPPLAPAEQKSRHYRQHASWFASHRQAIDALDQFGTSALLSTFLPCRRKDRIYSLQPASLFKLLGRCLGLSASARQELATFKTPGNGDLGECLQRLLRTRGPPPLPTVTLQEVDDALHALAAANRFSGPSVRQSFRPPATNDPSLADVLLRLHAVEAKWFVRLVLKDLSPVTVNERSILSSVHFLLPDLLWMQDDFESACTALRSTFGAYPSRPDMQSLHILRQTALPSLKPIPGIKVSRPEYTKARSIKHCLQMTLGERWLLERKYDGEYCQVHVDLTKGEDWLRIYSKSGRDSTEDRAGLRETIRKCLRIGSDKCKFELACILVGELVVFSDTENSIQGFDKIRKHVSRAGVFLGNENDSPRQSGEHLMIILFDLLLFDDEAVLSRSVEERKAKLSSVYKKIHGRAAPAESCVIDFSQPKAEHRLMNQFAASIACRHEGLVLKPCGVPYFAPGSVAGIKLKKDYITGLGDEADFAVVGASYNAQEAKKRPGLHLKFTHFYLGCLLNREAIDNDGVRPIFKIVATMSYDHCMSTEILERVNIEGSLLSEPYSKSGSSTFDIESDETPRMDFCFRDPLVFEVLGSSFSKSPGGYFMLRHPRVKKLHQDRTWRNCITLDDLQLAATKALETPQESETQENITWITKLENSHKRRYARHSLNTTPRSSTTCTTPRSNRSDSARTPHTGSVSRIRPLAILENGKNSKASHLTHITPEKQNAPLPTPPDSSPLDGHRSDGHRSDGSSTAVAKRKSDDGKYDVSKRLCIETAFTPSAIGQPQGKHVVEQRVNLLQRTPLADITPTAIQRLVESNLNSLATRQPGWTEGRCKFEETAPPAKRDTCIFAQSVVFITDLQDAEKERVRQKVLDHGALVIQDLVHWDRDSHGYANRTDTVCESQAYKGMRKMVLVDPREKQQYRTCYAEVERLGLQRVEIFDYRIVDAMCSAADR</sequence>
<feature type="region of interest" description="Disordered" evidence="6">
    <location>
        <begin position="731"/>
        <end position="773"/>
    </location>
</feature>
<dbReference type="InterPro" id="IPR012340">
    <property type="entry name" value="NA-bd_OB-fold"/>
</dbReference>
<keyword evidence="4" id="KW-0067">ATP-binding</keyword>
<feature type="domain" description="ATP-dependent DNA ligase family profile" evidence="7">
    <location>
        <begin position="393"/>
        <end position="528"/>
    </location>
</feature>
<protein>
    <submittedName>
        <fullName evidence="8">DNA ligase/mRNA capping enzyme</fullName>
    </submittedName>
</protein>
<evidence type="ECO:0000256" key="3">
    <source>
        <dbReference type="ARBA" id="ARBA00022741"/>
    </source>
</evidence>
<evidence type="ECO:0000256" key="2">
    <source>
        <dbReference type="ARBA" id="ARBA00022598"/>
    </source>
</evidence>